<evidence type="ECO:0000256" key="1">
    <source>
        <dbReference type="ARBA" id="ARBA00004651"/>
    </source>
</evidence>
<dbReference type="PROSITE" id="PS50850">
    <property type="entry name" value="MFS"/>
    <property type="match status" value="1"/>
</dbReference>
<feature type="transmembrane region" description="Helical" evidence="8">
    <location>
        <begin position="317"/>
        <end position="338"/>
    </location>
</feature>
<feature type="transmembrane region" description="Helical" evidence="8">
    <location>
        <begin position="247"/>
        <end position="268"/>
    </location>
</feature>
<feature type="transmembrane region" description="Helical" evidence="8">
    <location>
        <begin position="168"/>
        <end position="186"/>
    </location>
</feature>
<evidence type="ECO:0000256" key="5">
    <source>
        <dbReference type="ARBA" id="ARBA00022692"/>
    </source>
</evidence>
<dbReference type="NCBIfam" id="TIGR00710">
    <property type="entry name" value="efflux_Bcr_CflA"/>
    <property type="match status" value="1"/>
</dbReference>
<dbReference type="InterPro" id="IPR020846">
    <property type="entry name" value="MFS_dom"/>
</dbReference>
<name>A0ABQ5NUR2_9ACTN</name>
<dbReference type="EMBL" id="BSBI01000002">
    <property type="protein sequence ID" value="GLF94105.1"/>
    <property type="molecule type" value="Genomic_DNA"/>
</dbReference>
<dbReference type="PANTHER" id="PTHR23502:SF132">
    <property type="entry name" value="POLYAMINE TRANSPORTER 2-RELATED"/>
    <property type="match status" value="1"/>
</dbReference>
<dbReference type="InterPro" id="IPR036259">
    <property type="entry name" value="MFS_trans_sf"/>
</dbReference>
<feature type="transmembrane region" description="Helical" evidence="8">
    <location>
        <begin position="198"/>
        <end position="218"/>
    </location>
</feature>
<feature type="transmembrane region" description="Helical" evidence="8">
    <location>
        <begin position="378"/>
        <end position="397"/>
    </location>
</feature>
<feature type="transmembrane region" description="Helical" evidence="8">
    <location>
        <begin position="32"/>
        <end position="57"/>
    </location>
</feature>
<dbReference type="Gene3D" id="1.20.1720.10">
    <property type="entry name" value="Multidrug resistance protein D"/>
    <property type="match status" value="1"/>
</dbReference>
<feature type="transmembrane region" description="Helical" evidence="8">
    <location>
        <begin position="403"/>
        <end position="425"/>
    </location>
</feature>
<keyword evidence="4" id="KW-1003">Cell membrane</keyword>
<sequence>MTVRRTRVLPAPPAVAVAALPRSRPPAEGALLLFWMGISAVPVLTGALALLCVVGPLSTDMYLPAFPGMAGELGTDASGVQLTLTAFLVGMTLGHLVFGPLSDRYGRRWPLLAGAAVCALATAGCALAPSLEWLVAARFLAGFGGAAGVVISRAVVSDVAAGAAAARLLALLMTLSTIAPIVAPLAGGAIIERAGWRAVFWVLTVVAVLVAAAVVAGIPESLPAERRLAGGFGAFARSVREVVADRAYTGYTLSFTFGFGALFCYIAGSPFLLQNVLGLSVGVSSVAFSGGALVAAVTGTVSARLVTRTGPEPLLRVGLWAMLSGCAALLVATVAGVLTVVVCLTLIAVVTAGIGLAFANAAALAIGRVPRAAGTGSALLGTAQSALGAVVAPLVGLGGADTAVPLFTGMTVCAVLALGAARLAFRAAGGAGTAGPDAAVRAV</sequence>
<evidence type="ECO:0000256" key="4">
    <source>
        <dbReference type="ARBA" id="ARBA00022475"/>
    </source>
</evidence>
<keyword evidence="11" id="KW-1185">Reference proteome</keyword>
<evidence type="ECO:0000256" key="8">
    <source>
        <dbReference type="SAM" id="Phobius"/>
    </source>
</evidence>
<dbReference type="InterPro" id="IPR011701">
    <property type="entry name" value="MFS"/>
</dbReference>
<comment type="subcellular location">
    <subcellularLocation>
        <location evidence="1">Cell membrane</location>
        <topology evidence="1">Multi-pass membrane protein</topology>
    </subcellularLocation>
</comment>
<keyword evidence="3" id="KW-0813">Transport</keyword>
<organism evidence="10 11">
    <name type="scientific">Streptomyces yaizuensis</name>
    <dbReference type="NCBI Taxonomy" id="2989713"/>
    <lineage>
        <taxon>Bacteria</taxon>
        <taxon>Bacillati</taxon>
        <taxon>Actinomycetota</taxon>
        <taxon>Actinomycetes</taxon>
        <taxon>Kitasatosporales</taxon>
        <taxon>Streptomycetaceae</taxon>
        <taxon>Streptomyces</taxon>
    </lineage>
</organism>
<keyword evidence="5 8" id="KW-0812">Transmembrane</keyword>
<dbReference type="CDD" id="cd17320">
    <property type="entry name" value="MFS_MdfA_MDR_like"/>
    <property type="match status" value="1"/>
</dbReference>
<protein>
    <submittedName>
        <fullName evidence="10">Multidrug effflux MFS transporter</fullName>
    </submittedName>
</protein>
<evidence type="ECO:0000256" key="6">
    <source>
        <dbReference type="ARBA" id="ARBA00022989"/>
    </source>
</evidence>
<feature type="transmembrane region" description="Helical" evidence="8">
    <location>
        <begin position="280"/>
        <end position="305"/>
    </location>
</feature>
<feature type="domain" description="Major facilitator superfamily (MFS) profile" evidence="9">
    <location>
        <begin position="44"/>
        <end position="429"/>
    </location>
</feature>
<evidence type="ECO:0000313" key="11">
    <source>
        <dbReference type="Proteomes" id="UP001291653"/>
    </source>
</evidence>
<dbReference type="InterPro" id="IPR004812">
    <property type="entry name" value="Efflux_drug-R_Bcr/CmlA"/>
</dbReference>
<dbReference type="Pfam" id="PF07690">
    <property type="entry name" value="MFS_1"/>
    <property type="match status" value="1"/>
</dbReference>
<accession>A0ABQ5NUR2</accession>
<keyword evidence="7 8" id="KW-0472">Membrane</keyword>
<keyword evidence="6 8" id="KW-1133">Transmembrane helix</keyword>
<dbReference type="PANTHER" id="PTHR23502">
    <property type="entry name" value="MAJOR FACILITATOR SUPERFAMILY"/>
    <property type="match status" value="1"/>
</dbReference>
<gene>
    <name evidence="10" type="ORF">SYYSPA8_07430</name>
</gene>
<reference evidence="10 11" key="1">
    <citation type="submission" date="2022-10" db="EMBL/GenBank/DDBJ databases">
        <title>Draft genome sequence of Streptomyces sp. YSPA8.</title>
        <authorList>
            <person name="Moriuchi R."/>
            <person name="Dohra H."/>
            <person name="Yamamura H."/>
            <person name="Kodani S."/>
        </authorList>
    </citation>
    <scope>NUCLEOTIDE SEQUENCE [LARGE SCALE GENOMIC DNA]</scope>
    <source>
        <strain evidence="10 11">YSPA8</strain>
    </source>
</reference>
<feature type="transmembrane region" description="Helical" evidence="8">
    <location>
        <begin position="135"/>
        <end position="156"/>
    </location>
</feature>
<evidence type="ECO:0000256" key="3">
    <source>
        <dbReference type="ARBA" id="ARBA00022448"/>
    </source>
</evidence>
<feature type="transmembrane region" description="Helical" evidence="8">
    <location>
        <begin position="110"/>
        <end position="129"/>
    </location>
</feature>
<evidence type="ECO:0000256" key="7">
    <source>
        <dbReference type="ARBA" id="ARBA00023136"/>
    </source>
</evidence>
<dbReference type="Proteomes" id="UP001291653">
    <property type="component" value="Unassembled WGS sequence"/>
</dbReference>
<proteinExistence type="inferred from homology"/>
<evidence type="ECO:0000259" key="9">
    <source>
        <dbReference type="PROSITE" id="PS50850"/>
    </source>
</evidence>
<comment type="caution">
    <text evidence="10">The sequence shown here is derived from an EMBL/GenBank/DDBJ whole genome shotgun (WGS) entry which is preliminary data.</text>
</comment>
<feature type="transmembrane region" description="Helical" evidence="8">
    <location>
        <begin position="344"/>
        <end position="366"/>
    </location>
</feature>
<evidence type="ECO:0000313" key="10">
    <source>
        <dbReference type="EMBL" id="GLF94105.1"/>
    </source>
</evidence>
<comment type="similarity">
    <text evidence="2">Belongs to the major facilitator superfamily. Bcr/CmlA family.</text>
</comment>
<evidence type="ECO:0000256" key="2">
    <source>
        <dbReference type="ARBA" id="ARBA00006236"/>
    </source>
</evidence>
<dbReference type="RefSeq" id="WP_323446167.1">
    <property type="nucleotide sequence ID" value="NZ_BSBI01000002.1"/>
</dbReference>
<dbReference type="SUPFAM" id="SSF103473">
    <property type="entry name" value="MFS general substrate transporter"/>
    <property type="match status" value="1"/>
</dbReference>
<feature type="transmembrane region" description="Helical" evidence="8">
    <location>
        <begin position="77"/>
        <end position="98"/>
    </location>
</feature>